<reference evidence="4 5" key="1">
    <citation type="submission" date="2024-03" db="EMBL/GenBank/DDBJ databases">
        <title>Complete genome sequence of the green alga Chloropicon roscoffensis RCC1871.</title>
        <authorList>
            <person name="Lemieux C."/>
            <person name="Pombert J.-F."/>
            <person name="Otis C."/>
            <person name="Turmel M."/>
        </authorList>
    </citation>
    <scope>NUCLEOTIDE SEQUENCE [LARGE SCALE GENOMIC DNA]</scope>
    <source>
        <strain evidence="4 5">RCC1871</strain>
    </source>
</reference>
<dbReference type="GO" id="GO:0006446">
    <property type="term" value="P:regulation of translational initiation"/>
    <property type="evidence" value="ECO:0007669"/>
    <property type="project" value="TreeGrafter"/>
</dbReference>
<dbReference type="Proteomes" id="UP001472866">
    <property type="component" value="Chromosome 07"/>
</dbReference>
<dbReference type="EMBL" id="CP151507">
    <property type="protein sequence ID" value="WZN63300.1"/>
    <property type="molecule type" value="Genomic_DNA"/>
</dbReference>
<organism evidence="4 5">
    <name type="scientific">Chloropicon roscoffensis</name>
    <dbReference type="NCBI Taxonomy" id="1461544"/>
    <lineage>
        <taxon>Eukaryota</taxon>
        <taxon>Viridiplantae</taxon>
        <taxon>Chlorophyta</taxon>
        <taxon>Chloropicophyceae</taxon>
        <taxon>Chloropicales</taxon>
        <taxon>Chloropicaceae</taxon>
        <taxon>Chloropicon</taxon>
    </lineage>
</organism>
<evidence type="ECO:0000313" key="4">
    <source>
        <dbReference type="EMBL" id="WZN63300.1"/>
    </source>
</evidence>
<dbReference type="SUPFAM" id="SSF54211">
    <property type="entry name" value="Ribosomal protein S5 domain 2-like"/>
    <property type="match status" value="1"/>
</dbReference>
<dbReference type="Gene3D" id="3.10.110.10">
    <property type="entry name" value="Ubiquitin Conjugating Enzyme"/>
    <property type="match status" value="1"/>
</dbReference>
<dbReference type="Pfam" id="PF01205">
    <property type="entry name" value="Impact_N"/>
    <property type="match status" value="1"/>
</dbReference>
<dbReference type="Gene3D" id="3.30.230.30">
    <property type="entry name" value="Impact, N-terminal domain"/>
    <property type="match status" value="1"/>
</dbReference>
<dbReference type="GO" id="GO:0005737">
    <property type="term" value="C:cytoplasm"/>
    <property type="evidence" value="ECO:0007669"/>
    <property type="project" value="TreeGrafter"/>
</dbReference>
<evidence type="ECO:0000256" key="1">
    <source>
        <dbReference type="ARBA" id="ARBA00007665"/>
    </source>
</evidence>
<feature type="compositionally biased region" description="Basic and acidic residues" evidence="2">
    <location>
        <begin position="135"/>
        <end position="146"/>
    </location>
</feature>
<dbReference type="AlphaFoldDB" id="A0AAX4PBH6"/>
<accession>A0AAX4PBH6</accession>
<comment type="similarity">
    <text evidence="1">Belongs to the IMPACT family.</text>
</comment>
<proteinExistence type="inferred from homology"/>
<dbReference type="PANTHER" id="PTHR16301:SF25">
    <property type="entry name" value="PROTEIN IMPACT"/>
    <property type="match status" value="1"/>
</dbReference>
<evidence type="ECO:0000259" key="3">
    <source>
        <dbReference type="Pfam" id="PF01205"/>
    </source>
</evidence>
<feature type="domain" description="Impact N-terminal" evidence="3">
    <location>
        <begin position="184"/>
        <end position="289"/>
    </location>
</feature>
<name>A0AAX4PBH6_9CHLO</name>
<keyword evidence="5" id="KW-1185">Reference proteome</keyword>
<dbReference type="InterPro" id="IPR036956">
    <property type="entry name" value="Impact_N_sf"/>
</dbReference>
<dbReference type="InterPro" id="IPR001498">
    <property type="entry name" value="Impact_N"/>
</dbReference>
<dbReference type="SUPFAM" id="SSF54495">
    <property type="entry name" value="UBC-like"/>
    <property type="match status" value="1"/>
</dbReference>
<dbReference type="InterPro" id="IPR020568">
    <property type="entry name" value="Ribosomal_Su5_D2-typ_SF"/>
</dbReference>
<dbReference type="GO" id="GO:0140469">
    <property type="term" value="P:GCN2-mediated signaling"/>
    <property type="evidence" value="ECO:0007669"/>
    <property type="project" value="TreeGrafter"/>
</dbReference>
<evidence type="ECO:0000313" key="5">
    <source>
        <dbReference type="Proteomes" id="UP001472866"/>
    </source>
</evidence>
<sequence length="313" mass="34255">MEERERLECIERQVCEAEALLAIYEGDETLRVEFSGLDGAREALEAGSPTTELEEISMVLTFAGARDHGGGSLPSVRFSLPMSYPLNACPRVDLGSRALNGKKDRVLEALRSEAGNEALFPIVQLLNELVEEEAARAEPEEGRIEELVSTSPDVREAEGSEGDPGAPDTSRKIKILHSAPLTERKSTFQAHLAEVHSVEEIEKVMSELLSIKKVAASTHNMMAYRIQLENGGVLQDYDDDGEAAAGSRMLHMLQAVNALNVLVVVSRWYGGVKLGPSRFAIINNVARRHLQDAGFLEEEGGVCKSKSSRKTKR</sequence>
<protein>
    <submittedName>
        <fullName evidence="4">UPF0029 domain-containing protein</fullName>
    </submittedName>
</protein>
<gene>
    <name evidence="4" type="ORF">HKI87_07g48480</name>
</gene>
<dbReference type="PANTHER" id="PTHR16301">
    <property type="entry name" value="IMPACT-RELATED"/>
    <property type="match status" value="1"/>
</dbReference>
<evidence type="ECO:0000256" key="2">
    <source>
        <dbReference type="SAM" id="MobiDB-lite"/>
    </source>
</evidence>
<feature type="region of interest" description="Disordered" evidence="2">
    <location>
        <begin position="135"/>
        <end position="170"/>
    </location>
</feature>
<dbReference type="InterPro" id="IPR016135">
    <property type="entry name" value="UBQ-conjugating_enzyme/RWD"/>
</dbReference>
<dbReference type="InterPro" id="IPR023582">
    <property type="entry name" value="Impact"/>
</dbReference>